<keyword evidence="3" id="KW-1185">Reference proteome</keyword>
<comment type="function">
    <text evidence="1">May play a role in DNA repair. It seems to be involved in an RecBC-independent recombinational process of DNA repair. It may act with RecF and RecO.</text>
</comment>
<feature type="zinc finger region" description="C4-type" evidence="1">
    <location>
        <begin position="58"/>
        <end position="73"/>
    </location>
</feature>
<evidence type="ECO:0000256" key="1">
    <source>
        <dbReference type="HAMAP-Rule" id="MF_00017"/>
    </source>
</evidence>
<dbReference type="Pfam" id="PF13662">
    <property type="entry name" value="Toprim_4"/>
    <property type="match status" value="1"/>
</dbReference>
<dbReference type="PROSITE" id="PS50880">
    <property type="entry name" value="TOPRIM"/>
    <property type="match status" value="1"/>
</dbReference>
<dbReference type="SUPFAM" id="SSF111304">
    <property type="entry name" value="Recombination protein RecR"/>
    <property type="match status" value="1"/>
</dbReference>
<dbReference type="RefSeq" id="WP_166031857.1">
    <property type="nucleotide sequence ID" value="NZ_CP048877.1"/>
</dbReference>
<dbReference type="HAMAP" id="MF_00017">
    <property type="entry name" value="RecR"/>
    <property type="match status" value="1"/>
</dbReference>
<accession>A0A6G7PVD3</accession>
<dbReference type="Pfam" id="PF02132">
    <property type="entry name" value="RecR_ZnF"/>
    <property type="match status" value="1"/>
</dbReference>
<dbReference type="GO" id="GO:0003677">
    <property type="term" value="F:DNA binding"/>
    <property type="evidence" value="ECO:0007669"/>
    <property type="project" value="UniProtKB-UniRule"/>
</dbReference>
<name>A0A6G7PVD3_9BACT</name>
<keyword evidence="1" id="KW-0227">DNA damage</keyword>
<keyword evidence="1" id="KW-0862">Zinc</keyword>
<protein>
    <recommendedName>
        <fullName evidence="1">Recombination protein RecR</fullName>
    </recommendedName>
</protein>
<sequence>MAAYPPALLRLITNLSRLPGVGEKTATRLALQILRWPREEAVELARSIASLHEKVCLCSHCLNFAETDPCPICADQSRRSDQLCVVEDPAALMAVEKSGVFRGRYHVLHGLLSPRDGIGPQELRIKELLSRIPKEGIREIILALSPTAPGEATAAYLRDVLNRSGVRVSRIACGVPMGMEIKYVDEMTLRLAIEGRRDLSA</sequence>
<dbReference type="InterPro" id="IPR000093">
    <property type="entry name" value="DNA_Rcmb_RecR"/>
</dbReference>
<dbReference type="AlphaFoldDB" id="A0A6G7PVD3"/>
<dbReference type="GO" id="GO:0006281">
    <property type="term" value="P:DNA repair"/>
    <property type="evidence" value="ECO:0007669"/>
    <property type="project" value="UniProtKB-UniRule"/>
</dbReference>
<dbReference type="EMBL" id="CP048877">
    <property type="protein sequence ID" value="QIJ71639.1"/>
    <property type="molecule type" value="Genomic_DNA"/>
</dbReference>
<dbReference type="PANTHER" id="PTHR30446">
    <property type="entry name" value="RECOMBINATION PROTEIN RECR"/>
    <property type="match status" value="1"/>
</dbReference>
<keyword evidence="1" id="KW-0479">Metal-binding</keyword>
<dbReference type="KEGG" id="tav:G4V39_04835"/>
<dbReference type="InterPro" id="IPR034137">
    <property type="entry name" value="TOPRIM_RecR"/>
</dbReference>
<dbReference type="SMART" id="SM00493">
    <property type="entry name" value="TOPRIM"/>
    <property type="match status" value="1"/>
</dbReference>
<keyword evidence="1" id="KW-0234">DNA repair</keyword>
<dbReference type="Pfam" id="PF21175">
    <property type="entry name" value="RecR_C"/>
    <property type="match status" value="1"/>
</dbReference>
<dbReference type="Pfam" id="PF21176">
    <property type="entry name" value="RecR_HhH"/>
    <property type="match status" value="1"/>
</dbReference>
<keyword evidence="1" id="KW-0863">Zinc-finger</keyword>
<dbReference type="Gene3D" id="6.10.250.240">
    <property type="match status" value="1"/>
</dbReference>
<proteinExistence type="inferred from homology"/>
<evidence type="ECO:0000313" key="3">
    <source>
        <dbReference type="Proteomes" id="UP000502179"/>
    </source>
</evidence>
<keyword evidence="1" id="KW-0233">DNA recombination</keyword>
<dbReference type="PANTHER" id="PTHR30446:SF0">
    <property type="entry name" value="RECOMBINATION PROTEIN RECR"/>
    <property type="match status" value="1"/>
</dbReference>
<dbReference type="NCBIfam" id="TIGR00615">
    <property type="entry name" value="recR"/>
    <property type="match status" value="1"/>
</dbReference>
<dbReference type="GO" id="GO:0008270">
    <property type="term" value="F:zinc ion binding"/>
    <property type="evidence" value="ECO:0007669"/>
    <property type="project" value="UniProtKB-KW"/>
</dbReference>
<dbReference type="GO" id="GO:0006310">
    <property type="term" value="P:DNA recombination"/>
    <property type="evidence" value="ECO:0007669"/>
    <property type="project" value="UniProtKB-UniRule"/>
</dbReference>
<reference evidence="2 3" key="1">
    <citation type="submission" date="2020-02" db="EMBL/GenBank/DDBJ databases">
        <title>Genome analysis of Thermosulfuriphilus ammonigenes ST65T, an anaerobic thermophilic chemolithoautotrophic bacterium isolated from a deep-sea hydrothermal vent.</title>
        <authorList>
            <person name="Slobodkina G."/>
            <person name="Allioux M."/>
            <person name="Merkel A."/>
            <person name="Alain K."/>
            <person name="Jebbar M."/>
            <person name="Slobodkin A."/>
        </authorList>
    </citation>
    <scope>NUCLEOTIDE SEQUENCE [LARGE SCALE GENOMIC DNA]</scope>
    <source>
        <strain evidence="2 3">ST65</strain>
    </source>
</reference>
<dbReference type="Gene3D" id="3.40.1360.10">
    <property type="match status" value="1"/>
</dbReference>
<dbReference type="Gene3D" id="1.10.8.420">
    <property type="entry name" value="RecR Domain 1"/>
    <property type="match status" value="1"/>
</dbReference>
<organism evidence="2 3">
    <name type="scientific">Thermosulfuriphilus ammonigenes</name>
    <dbReference type="NCBI Taxonomy" id="1936021"/>
    <lineage>
        <taxon>Bacteria</taxon>
        <taxon>Pseudomonadati</taxon>
        <taxon>Thermodesulfobacteriota</taxon>
        <taxon>Thermodesulfobacteria</taxon>
        <taxon>Thermodesulfobacteriales</taxon>
        <taxon>Thermodesulfobacteriaceae</taxon>
        <taxon>Thermosulfuriphilus</taxon>
    </lineage>
</organism>
<dbReference type="InterPro" id="IPR023627">
    <property type="entry name" value="Rcmb_RecR"/>
</dbReference>
<dbReference type="CDD" id="cd01025">
    <property type="entry name" value="TOPRIM_recR"/>
    <property type="match status" value="1"/>
</dbReference>
<comment type="similarity">
    <text evidence="1">Belongs to the RecR family.</text>
</comment>
<dbReference type="Proteomes" id="UP000502179">
    <property type="component" value="Chromosome"/>
</dbReference>
<evidence type="ECO:0000313" key="2">
    <source>
        <dbReference type="EMBL" id="QIJ71639.1"/>
    </source>
</evidence>
<dbReference type="InterPro" id="IPR015967">
    <property type="entry name" value="Rcmb_RecR_Znf"/>
</dbReference>
<gene>
    <name evidence="1 2" type="primary">recR</name>
    <name evidence="2" type="ORF">G4V39_04835</name>
</gene>
<dbReference type="InterPro" id="IPR006171">
    <property type="entry name" value="TOPRIM_dom"/>
</dbReference>